<keyword evidence="2" id="KW-0813">Transport</keyword>
<evidence type="ECO:0000256" key="3">
    <source>
        <dbReference type="ARBA" id="ARBA00022692"/>
    </source>
</evidence>
<evidence type="ECO:0000259" key="10">
    <source>
        <dbReference type="Pfam" id="PF07885"/>
    </source>
</evidence>
<comment type="caution">
    <text evidence="11">The sequence shown here is derived from an EMBL/GenBank/DDBJ whole genome shotgun (WGS) entry which is preliminary data.</text>
</comment>
<dbReference type="EMBL" id="BAAAPK010000001">
    <property type="protein sequence ID" value="GAA1661689.1"/>
    <property type="molecule type" value="Genomic_DNA"/>
</dbReference>
<evidence type="ECO:0000313" key="11">
    <source>
        <dbReference type="EMBL" id="GAA1661689.1"/>
    </source>
</evidence>
<name>A0ABN2FXN8_9MICO</name>
<feature type="transmembrane region" description="Helical" evidence="9">
    <location>
        <begin position="115"/>
        <end position="135"/>
    </location>
</feature>
<evidence type="ECO:0000256" key="9">
    <source>
        <dbReference type="SAM" id="Phobius"/>
    </source>
</evidence>
<dbReference type="InterPro" id="IPR028325">
    <property type="entry name" value="VG_K_chnl"/>
</dbReference>
<dbReference type="Gene3D" id="1.20.5.110">
    <property type="match status" value="1"/>
</dbReference>
<feature type="transmembrane region" description="Helical" evidence="9">
    <location>
        <begin position="175"/>
        <end position="200"/>
    </location>
</feature>
<dbReference type="Proteomes" id="UP001500596">
    <property type="component" value="Unassembled WGS sequence"/>
</dbReference>
<evidence type="ECO:0000256" key="6">
    <source>
        <dbReference type="ARBA" id="ARBA00023136"/>
    </source>
</evidence>
<keyword evidence="4 9" id="KW-1133">Transmembrane helix</keyword>
<feature type="transmembrane region" description="Helical" evidence="9">
    <location>
        <begin position="12"/>
        <end position="34"/>
    </location>
</feature>
<proteinExistence type="predicted"/>
<accession>A0ABN2FXN8</accession>
<dbReference type="PANTHER" id="PTHR11537:SF254">
    <property type="entry name" value="POTASSIUM VOLTAGE-GATED CHANNEL PROTEIN SHAB"/>
    <property type="match status" value="1"/>
</dbReference>
<dbReference type="SUPFAM" id="SSF81324">
    <property type="entry name" value="Voltage-gated potassium channels"/>
    <property type="match status" value="1"/>
</dbReference>
<feature type="coiled-coil region" evidence="8">
    <location>
        <begin position="204"/>
        <end position="231"/>
    </location>
</feature>
<dbReference type="Pfam" id="PF07885">
    <property type="entry name" value="Ion_trans_2"/>
    <property type="match status" value="1"/>
</dbReference>
<keyword evidence="7 11" id="KW-0407">Ion channel</keyword>
<evidence type="ECO:0000256" key="8">
    <source>
        <dbReference type="SAM" id="Coils"/>
    </source>
</evidence>
<keyword evidence="5" id="KW-0406">Ion transport</keyword>
<dbReference type="Gene3D" id="1.10.287.70">
    <property type="match status" value="1"/>
</dbReference>
<protein>
    <submittedName>
        <fullName evidence="11">Potassium channel family protein</fullName>
    </submittedName>
</protein>
<comment type="subcellular location">
    <subcellularLocation>
        <location evidence="1">Membrane</location>
        <topology evidence="1">Multi-pass membrane protein</topology>
    </subcellularLocation>
</comment>
<evidence type="ECO:0000256" key="4">
    <source>
        <dbReference type="ARBA" id="ARBA00022989"/>
    </source>
</evidence>
<reference evidence="11 12" key="1">
    <citation type="journal article" date="2019" name="Int. J. Syst. Evol. Microbiol.">
        <title>The Global Catalogue of Microorganisms (GCM) 10K type strain sequencing project: providing services to taxonomists for standard genome sequencing and annotation.</title>
        <authorList>
            <consortium name="The Broad Institute Genomics Platform"/>
            <consortium name="The Broad Institute Genome Sequencing Center for Infectious Disease"/>
            <person name="Wu L."/>
            <person name="Ma J."/>
        </authorList>
    </citation>
    <scope>NUCLEOTIDE SEQUENCE [LARGE SCALE GENOMIC DNA]</scope>
    <source>
        <strain evidence="11 12">JCM 15575</strain>
    </source>
</reference>
<keyword evidence="8" id="KW-0175">Coiled coil</keyword>
<evidence type="ECO:0000256" key="2">
    <source>
        <dbReference type="ARBA" id="ARBA00022448"/>
    </source>
</evidence>
<feature type="domain" description="Potassium channel" evidence="10">
    <location>
        <begin position="124"/>
        <end position="200"/>
    </location>
</feature>
<evidence type="ECO:0000256" key="1">
    <source>
        <dbReference type="ARBA" id="ARBA00004141"/>
    </source>
</evidence>
<evidence type="ECO:0000313" key="12">
    <source>
        <dbReference type="Proteomes" id="UP001500596"/>
    </source>
</evidence>
<dbReference type="RefSeq" id="WP_344050634.1">
    <property type="nucleotide sequence ID" value="NZ_BAAAPK010000001.1"/>
</dbReference>
<feature type="transmembrane region" description="Helical" evidence="9">
    <location>
        <begin position="147"/>
        <end position="169"/>
    </location>
</feature>
<dbReference type="InterPro" id="IPR013099">
    <property type="entry name" value="K_chnl_dom"/>
</dbReference>
<sequence length="239" mass="26701">MYGPRLARWDKAAEWPLTIAAILFLIAYATQIIARPDGLLSVACELLLYVTWAVFVIDYLTRLVITESRWRWFYRHLLDLAIVVLPMLRPLRLMRFLTVLALIGRNTGNMLRGRVVIYTVGATVLTVLIASLAVFDAERGIGDIKTFPDAIWWAFVTITTVGYGDFYPITLTGRITAVGLMIGGLALIGVVTATLASWIVERVADQNTKTVHATEEQVEQLRLEISELKDLVRGLRPAG</sequence>
<keyword evidence="6 9" id="KW-0472">Membrane</keyword>
<evidence type="ECO:0000256" key="7">
    <source>
        <dbReference type="ARBA" id="ARBA00023303"/>
    </source>
</evidence>
<dbReference type="PANTHER" id="PTHR11537">
    <property type="entry name" value="VOLTAGE-GATED POTASSIUM CHANNEL"/>
    <property type="match status" value="1"/>
</dbReference>
<keyword evidence="12" id="KW-1185">Reference proteome</keyword>
<evidence type="ECO:0000256" key="5">
    <source>
        <dbReference type="ARBA" id="ARBA00023065"/>
    </source>
</evidence>
<dbReference type="GO" id="GO:0034220">
    <property type="term" value="P:monoatomic ion transmembrane transport"/>
    <property type="evidence" value="ECO:0007669"/>
    <property type="project" value="UniProtKB-KW"/>
</dbReference>
<feature type="transmembrane region" description="Helical" evidence="9">
    <location>
        <begin position="46"/>
        <end position="65"/>
    </location>
</feature>
<gene>
    <name evidence="11" type="ORF">GCM10009807_01710</name>
</gene>
<keyword evidence="3 9" id="KW-0812">Transmembrane</keyword>
<organism evidence="11 12">
    <name type="scientific">Microbacterium lacus</name>
    <dbReference type="NCBI Taxonomy" id="415217"/>
    <lineage>
        <taxon>Bacteria</taxon>
        <taxon>Bacillati</taxon>
        <taxon>Actinomycetota</taxon>
        <taxon>Actinomycetes</taxon>
        <taxon>Micrococcales</taxon>
        <taxon>Microbacteriaceae</taxon>
        <taxon>Microbacterium</taxon>
    </lineage>
</organism>